<feature type="transmembrane region" description="Helical" evidence="6">
    <location>
        <begin position="490"/>
        <end position="509"/>
    </location>
</feature>
<organism evidence="9 10">
    <name type="scientific">Arcticibacter pallidicorallinus</name>
    <dbReference type="NCBI Taxonomy" id="1259464"/>
    <lineage>
        <taxon>Bacteria</taxon>
        <taxon>Pseudomonadati</taxon>
        <taxon>Bacteroidota</taxon>
        <taxon>Sphingobacteriia</taxon>
        <taxon>Sphingobacteriales</taxon>
        <taxon>Sphingobacteriaceae</taxon>
        <taxon>Arcticibacter</taxon>
    </lineage>
</organism>
<evidence type="ECO:0000256" key="6">
    <source>
        <dbReference type="SAM" id="Phobius"/>
    </source>
</evidence>
<keyword evidence="2" id="KW-1003">Cell membrane</keyword>
<feature type="transmembrane region" description="Helical" evidence="6">
    <location>
        <begin position="427"/>
        <end position="448"/>
    </location>
</feature>
<feature type="transmembrane region" description="Helical" evidence="6">
    <location>
        <begin position="291"/>
        <end position="307"/>
    </location>
</feature>
<dbReference type="InterPro" id="IPR025405">
    <property type="entry name" value="DUF4131"/>
</dbReference>
<keyword evidence="4 6" id="KW-1133">Transmembrane helix</keyword>
<feature type="transmembrane region" description="Helical" evidence="6">
    <location>
        <begin position="393"/>
        <end position="415"/>
    </location>
</feature>
<comment type="caution">
    <text evidence="9">The sequence shown here is derived from an EMBL/GenBank/DDBJ whole genome shotgun (WGS) entry which is preliminary data.</text>
</comment>
<evidence type="ECO:0000259" key="7">
    <source>
        <dbReference type="Pfam" id="PF03772"/>
    </source>
</evidence>
<evidence type="ECO:0000259" key="8">
    <source>
        <dbReference type="Pfam" id="PF13567"/>
    </source>
</evidence>
<dbReference type="Pfam" id="PF13567">
    <property type="entry name" value="DUF4131"/>
    <property type="match status" value="1"/>
</dbReference>
<dbReference type="PROSITE" id="PS51257">
    <property type="entry name" value="PROKAR_LIPOPROTEIN"/>
    <property type="match status" value="1"/>
</dbReference>
<evidence type="ECO:0000313" key="9">
    <source>
        <dbReference type="EMBL" id="PRY53034.1"/>
    </source>
</evidence>
<dbReference type="EMBL" id="PVTH01000004">
    <property type="protein sequence ID" value="PRY53034.1"/>
    <property type="molecule type" value="Genomic_DNA"/>
</dbReference>
<feature type="transmembrane region" description="Helical" evidence="6">
    <location>
        <begin position="64"/>
        <end position="87"/>
    </location>
</feature>
<feature type="transmembrane region" description="Helical" evidence="6">
    <location>
        <begin position="9"/>
        <end position="27"/>
    </location>
</feature>
<dbReference type="RefSeq" id="WP_106292624.1">
    <property type="nucleotide sequence ID" value="NZ_PVTH01000004.1"/>
</dbReference>
<dbReference type="NCBIfam" id="TIGR00360">
    <property type="entry name" value="ComEC_N-term"/>
    <property type="match status" value="1"/>
</dbReference>
<evidence type="ECO:0000313" key="10">
    <source>
        <dbReference type="Proteomes" id="UP000238034"/>
    </source>
</evidence>
<dbReference type="InterPro" id="IPR004477">
    <property type="entry name" value="ComEC_N"/>
</dbReference>
<feature type="transmembrane region" description="Helical" evidence="6">
    <location>
        <begin position="260"/>
        <end position="284"/>
    </location>
</feature>
<evidence type="ECO:0000256" key="5">
    <source>
        <dbReference type="ARBA" id="ARBA00023136"/>
    </source>
</evidence>
<protein>
    <submittedName>
        <fullName evidence="9">Competence protein ComEC</fullName>
    </submittedName>
</protein>
<comment type="subcellular location">
    <subcellularLocation>
        <location evidence="1">Cell membrane</location>
        <topology evidence="1">Multi-pass membrane protein</topology>
    </subcellularLocation>
</comment>
<name>A0A2T0U567_9SPHI</name>
<feature type="domain" description="ComEC/Rec2-related protein" evidence="7">
    <location>
        <begin position="240"/>
        <end position="512"/>
    </location>
</feature>
<evidence type="ECO:0000256" key="4">
    <source>
        <dbReference type="ARBA" id="ARBA00022989"/>
    </source>
</evidence>
<evidence type="ECO:0000256" key="2">
    <source>
        <dbReference type="ARBA" id="ARBA00022475"/>
    </source>
</evidence>
<dbReference type="InterPro" id="IPR052159">
    <property type="entry name" value="Competence_DNA_uptake"/>
</dbReference>
<feature type="transmembrane region" description="Helical" evidence="6">
    <location>
        <begin position="33"/>
        <end position="52"/>
    </location>
</feature>
<evidence type="ECO:0000256" key="3">
    <source>
        <dbReference type="ARBA" id="ARBA00022692"/>
    </source>
</evidence>
<evidence type="ECO:0000256" key="1">
    <source>
        <dbReference type="ARBA" id="ARBA00004651"/>
    </source>
</evidence>
<dbReference type="AlphaFoldDB" id="A0A2T0U567"/>
<feature type="transmembrane region" description="Helical" evidence="6">
    <location>
        <begin position="364"/>
        <end position="381"/>
    </location>
</feature>
<keyword evidence="3 6" id="KW-0812">Transmembrane</keyword>
<feature type="domain" description="DUF4131" evidence="8">
    <location>
        <begin position="34"/>
        <end position="198"/>
    </location>
</feature>
<sequence>MNPVDKHVFLRLLLPMTAGICACYYQAPIPTAHQWILVLTLLLMVFMLIVHIKYREYQLFLKPWLPGLLFQIFVCAAAFTHTGSFLLGQQKQHFSKLHAEQLLVEICSEPQEKSSVIRFEALVRSAVYSSSHSHAEGRLLISCLKDSSSKLNLTIGELLLVPANFSDIQGPANPGEFDYRSYMGNKCVWHQTFLTTAELTRVGETSGNLFYEAVKLRQKVVRKLEGYIVDREAAAVISTLLLGYKADLSREILNTYSATGVMHVLSVSGMHVAIVAALAGYLFGFWKGRKINIVQALLIVLFVWLYTLLSGLSAAACRSAVMISFVIAGRLINRNADMINCVSAAAFFQLLIRPFWLFDVGFQLSYIAVFGLVIFYPPIHAKLKFKSAAIQAIWSYIAFSLAAQVATFPLCLHYFNQFPVYFLASNLFIMLPVTVVMYAGVGFLLMAFFPPFASMPLRCLASVMEYGISLLNAGLRFIEKLPFSSLHGYHLHITFYMLIYVLIGFLFVVMTKRSKMAIWCTLILSLCIASIYTVSGLTIWKKKSVVFYAIRNHVAVTFNRRGIATVLSDMEVDDKSLAYSVMPLLRNRNLRIDKFVHLDGFLEETDRRASARRVRFQNLEFEIIDDECLIPGTPVPTSILDRSQHQVANSLSRKRIIFLHNNPALALPLFIKTQNIGYVVIGMKNTERNIDRWLTQADSLGIPCHSLKRSGALELDTEYF</sequence>
<feature type="transmembrane region" description="Helical" evidence="6">
    <location>
        <begin position="516"/>
        <end position="540"/>
    </location>
</feature>
<gene>
    <name evidence="9" type="ORF">B0I27_10441</name>
</gene>
<dbReference type="GO" id="GO:0005886">
    <property type="term" value="C:plasma membrane"/>
    <property type="evidence" value="ECO:0007669"/>
    <property type="project" value="UniProtKB-SubCell"/>
</dbReference>
<dbReference type="PANTHER" id="PTHR30619">
    <property type="entry name" value="DNA INTERNALIZATION/COMPETENCE PROTEIN COMEC/REC2"/>
    <property type="match status" value="1"/>
</dbReference>
<accession>A0A2T0U567</accession>
<dbReference type="Proteomes" id="UP000238034">
    <property type="component" value="Unassembled WGS sequence"/>
</dbReference>
<dbReference type="OrthoDB" id="9761531at2"/>
<feature type="transmembrane region" description="Helical" evidence="6">
    <location>
        <begin position="460"/>
        <end position="478"/>
    </location>
</feature>
<keyword evidence="5 6" id="KW-0472">Membrane</keyword>
<dbReference type="Pfam" id="PF03772">
    <property type="entry name" value="Competence"/>
    <property type="match status" value="1"/>
</dbReference>
<dbReference type="PANTHER" id="PTHR30619:SF1">
    <property type="entry name" value="RECOMBINATION PROTEIN 2"/>
    <property type="match status" value="1"/>
</dbReference>
<proteinExistence type="predicted"/>
<reference evidence="9 10" key="1">
    <citation type="submission" date="2018-03" db="EMBL/GenBank/DDBJ databases">
        <title>Genomic Encyclopedia of Type Strains, Phase III (KMG-III): the genomes of soil and plant-associated and newly described type strains.</title>
        <authorList>
            <person name="Whitman W."/>
        </authorList>
    </citation>
    <scope>NUCLEOTIDE SEQUENCE [LARGE SCALE GENOMIC DNA]</scope>
    <source>
        <strain evidence="9 10">CGMCC 1.9313</strain>
    </source>
</reference>
<keyword evidence="10" id="KW-1185">Reference proteome</keyword>